<accession>A0ABR4J9X2</accession>
<sequence>MPSYMSVLVEATDALTKLESTPPEYEYTIRNQVLFSLGVMFLELTYQAPLQVVRDQAFLARGQSLGLANYYTAQRLAERSNSRVSLPLKNIIKKCLHCDFGHSSDFKSPALQEAFNRGVIGGLDKLESVFRELPLDDS</sequence>
<dbReference type="EMBL" id="JBFXLU010000191">
    <property type="protein sequence ID" value="KAL2835872.1"/>
    <property type="molecule type" value="Genomic_DNA"/>
</dbReference>
<dbReference type="Proteomes" id="UP001610446">
    <property type="component" value="Unassembled WGS sequence"/>
</dbReference>
<comment type="caution">
    <text evidence="1">The sequence shown here is derived from an EMBL/GenBank/DDBJ whole genome shotgun (WGS) entry which is preliminary data.</text>
</comment>
<organism evidence="1 2">
    <name type="scientific">Aspergillus pseudoustus</name>
    <dbReference type="NCBI Taxonomy" id="1810923"/>
    <lineage>
        <taxon>Eukaryota</taxon>
        <taxon>Fungi</taxon>
        <taxon>Dikarya</taxon>
        <taxon>Ascomycota</taxon>
        <taxon>Pezizomycotina</taxon>
        <taxon>Eurotiomycetes</taxon>
        <taxon>Eurotiomycetidae</taxon>
        <taxon>Eurotiales</taxon>
        <taxon>Aspergillaceae</taxon>
        <taxon>Aspergillus</taxon>
        <taxon>Aspergillus subgen. Nidulantes</taxon>
    </lineage>
</organism>
<evidence type="ECO:0000313" key="1">
    <source>
        <dbReference type="EMBL" id="KAL2835872.1"/>
    </source>
</evidence>
<protein>
    <submittedName>
        <fullName evidence="1">Uncharacterized protein</fullName>
    </submittedName>
</protein>
<dbReference type="PANTHER" id="PTHR35186">
    <property type="entry name" value="ANK_REP_REGION DOMAIN-CONTAINING PROTEIN"/>
    <property type="match status" value="1"/>
</dbReference>
<gene>
    <name evidence="1" type="ORF">BJY01DRAFT_252311</name>
</gene>
<evidence type="ECO:0000313" key="2">
    <source>
        <dbReference type="Proteomes" id="UP001610446"/>
    </source>
</evidence>
<proteinExistence type="predicted"/>
<name>A0ABR4J9X2_9EURO</name>
<reference evidence="1 2" key="1">
    <citation type="submission" date="2024-07" db="EMBL/GenBank/DDBJ databases">
        <title>Section-level genome sequencing and comparative genomics of Aspergillus sections Usti and Cavernicolus.</title>
        <authorList>
            <consortium name="Lawrence Berkeley National Laboratory"/>
            <person name="Nybo J.L."/>
            <person name="Vesth T.C."/>
            <person name="Theobald S."/>
            <person name="Frisvad J.C."/>
            <person name="Larsen T.O."/>
            <person name="Kjaerboelling I."/>
            <person name="Rothschild-Mancinelli K."/>
            <person name="Lyhne E.K."/>
            <person name="Kogle M.E."/>
            <person name="Barry K."/>
            <person name="Clum A."/>
            <person name="Na H."/>
            <person name="Ledsgaard L."/>
            <person name="Lin J."/>
            <person name="Lipzen A."/>
            <person name="Kuo A."/>
            <person name="Riley R."/>
            <person name="Mondo S."/>
            <person name="Labutti K."/>
            <person name="Haridas S."/>
            <person name="Pangalinan J."/>
            <person name="Salamov A.A."/>
            <person name="Simmons B.A."/>
            <person name="Magnuson J.K."/>
            <person name="Chen J."/>
            <person name="Drula E."/>
            <person name="Henrissat B."/>
            <person name="Wiebenga A."/>
            <person name="Lubbers R.J."/>
            <person name="Gomes A.C."/>
            <person name="Makela M.R."/>
            <person name="Stajich J."/>
            <person name="Grigoriev I.V."/>
            <person name="Mortensen U.H."/>
            <person name="De Vries R.P."/>
            <person name="Baker S.E."/>
            <person name="Andersen M.R."/>
        </authorList>
    </citation>
    <scope>NUCLEOTIDE SEQUENCE [LARGE SCALE GENOMIC DNA]</scope>
    <source>
        <strain evidence="1 2">CBS 123904</strain>
    </source>
</reference>
<keyword evidence="2" id="KW-1185">Reference proteome</keyword>
<dbReference type="PANTHER" id="PTHR35186:SF4">
    <property type="entry name" value="PRION-INHIBITION AND PROPAGATION HELO DOMAIN-CONTAINING PROTEIN"/>
    <property type="match status" value="1"/>
</dbReference>